<accession>A0ABQ6N2G7</accession>
<evidence type="ECO:0000256" key="3">
    <source>
        <dbReference type="ARBA" id="ARBA00022692"/>
    </source>
</evidence>
<evidence type="ECO:0000256" key="2">
    <source>
        <dbReference type="ARBA" id="ARBA00022448"/>
    </source>
</evidence>
<dbReference type="InterPro" id="IPR029058">
    <property type="entry name" value="AB_hydrolase_fold"/>
</dbReference>
<comment type="subcellular location">
    <subcellularLocation>
        <location evidence="1">Membrane</location>
        <topology evidence="1">Multi-pass membrane protein</topology>
    </subcellularLocation>
</comment>
<keyword evidence="8" id="KW-0175">Coiled coil</keyword>
<organism evidence="12 13">
    <name type="scientific">Tetraparma gracilis</name>
    <dbReference type="NCBI Taxonomy" id="2962635"/>
    <lineage>
        <taxon>Eukaryota</taxon>
        <taxon>Sar</taxon>
        <taxon>Stramenopiles</taxon>
        <taxon>Ochrophyta</taxon>
        <taxon>Bolidophyceae</taxon>
        <taxon>Parmales</taxon>
        <taxon>Triparmaceae</taxon>
        <taxon>Tetraparma</taxon>
    </lineage>
</organism>
<feature type="compositionally biased region" description="Low complexity" evidence="9">
    <location>
        <begin position="1252"/>
        <end position="1276"/>
    </location>
</feature>
<evidence type="ECO:0000259" key="11">
    <source>
        <dbReference type="PROSITE" id="PS50042"/>
    </source>
</evidence>
<feature type="compositionally biased region" description="Basic and acidic residues" evidence="9">
    <location>
        <begin position="1303"/>
        <end position="1335"/>
    </location>
</feature>
<feature type="domain" description="Cyclic nucleotide-binding" evidence="11">
    <location>
        <begin position="421"/>
        <end position="492"/>
    </location>
</feature>
<feature type="compositionally biased region" description="Polar residues" evidence="9">
    <location>
        <begin position="1290"/>
        <end position="1302"/>
    </location>
</feature>
<dbReference type="InterPro" id="IPR005821">
    <property type="entry name" value="Ion_trans_dom"/>
</dbReference>
<dbReference type="PROSITE" id="PS50042">
    <property type="entry name" value="CNMP_BINDING_3"/>
    <property type="match status" value="1"/>
</dbReference>
<protein>
    <recommendedName>
        <fullName evidence="11">Cyclic nucleotide-binding domain-containing protein</fullName>
    </recommendedName>
</protein>
<keyword evidence="13" id="KW-1185">Reference proteome</keyword>
<gene>
    <name evidence="12" type="ORF">TeGR_g14457</name>
</gene>
<dbReference type="InterPro" id="IPR003938">
    <property type="entry name" value="K_chnl_volt-dep_EAG/ELK/ERG"/>
</dbReference>
<feature type="transmembrane region" description="Helical" evidence="10">
    <location>
        <begin position="645"/>
        <end position="664"/>
    </location>
</feature>
<feature type="transmembrane region" description="Helical" evidence="10">
    <location>
        <begin position="1530"/>
        <end position="1550"/>
    </location>
</feature>
<dbReference type="SUPFAM" id="SSF81324">
    <property type="entry name" value="Voltage-gated potassium channels"/>
    <property type="match status" value="2"/>
</dbReference>
<feature type="transmembrane region" description="Helical" evidence="10">
    <location>
        <begin position="153"/>
        <end position="173"/>
    </location>
</feature>
<evidence type="ECO:0000256" key="1">
    <source>
        <dbReference type="ARBA" id="ARBA00004141"/>
    </source>
</evidence>
<dbReference type="SUPFAM" id="SSF53474">
    <property type="entry name" value="alpha/beta-Hydrolases"/>
    <property type="match status" value="1"/>
</dbReference>
<dbReference type="Proteomes" id="UP001165060">
    <property type="component" value="Unassembled WGS sequence"/>
</dbReference>
<dbReference type="PRINTS" id="PR01463">
    <property type="entry name" value="EAGCHANLFMLY"/>
</dbReference>
<dbReference type="InterPro" id="IPR018490">
    <property type="entry name" value="cNMP-bd_dom_sf"/>
</dbReference>
<feature type="non-terminal residue" evidence="12">
    <location>
        <position position="1"/>
    </location>
</feature>
<dbReference type="Gene3D" id="3.40.50.1820">
    <property type="entry name" value="alpha/beta hydrolase"/>
    <property type="match status" value="1"/>
</dbReference>
<dbReference type="PANTHER" id="PTHR47823:SF9">
    <property type="entry name" value="CHROMOSOME UNDETERMINED SCAFFOLD_10, WHOLE GENOME SHOTGUN SEQUENCE"/>
    <property type="match status" value="1"/>
</dbReference>
<keyword evidence="2" id="KW-0813">Transport</keyword>
<feature type="transmembrane region" description="Helical" evidence="10">
    <location>
        <begin position="859"/>
        <end position="883"/>
    </location>
</feature>
<evidence type="ECO:0000256" key="4">
    <source>
        <dbReference type="ARBA" id="ARBA00022989"/>
    </source>
</evidence>
<evidence type="ECO:0000256" key="9">
    <source>
        <dbReference type="SAM" id="MobiDB-lite"/>
    </source>
</evidence>
<dbReference type="SUPFAM" id="SSF51206">
    <property type="entry name" value="cAMP-binding domain-like"/>
    <property type="match status" value="2"/>
</dbReference>
<dbReference type="Gene3D" id="2.60.120.10">
    <property type="entry name" value="Jelly Rolls"/>
    <property type="match status" value="2"/>
</dbReference>
<feature type="transmembrane region" description="Helical" evidence="10">
    <location>
        <begin position="784"/>
        <end position="803"/>
    </location>
</feature>
<dbReference type="Pfam" id="PF00520">
    <property type="entry name" value="Ion_trans"/>
    <property type="match status" value="2"/>
</dbReference>
<keyword evidence="3 10" id="KW-0812">Transmembrane</keyword>
<feature type="transmembrane region" description="Helical" evidence="10">
    <location>
        <begin position="1602"/>
        <end position="1626"/>
    </location>
</feature>
<sequence length="2005" mass="222387">TPKAQALEKVVGIWGGDSDVIQAEKAKVRGEKIASGTATEADFISTNVKGNVKKWERTAKKRVAARAYVIDPRAKWKLYWDIVCGVFIIFSVIVIPYRLFFQASVNASMLNLDYFIDVLFFGDMIMSFRTGFFTKRGHLVMSPRRIMKSYIRTWFVVDFFSTVPLDTIIYSLANIPKEQLRTIKLIRILRLARLAKLAKLMTRGSIKMVLAMINPAILRLIQLMGVIMFIAHFLSCFWAAVNSCEYNYQDDMGGLDNLNYDPEGEVISGTLISKCGNNNGDYPLWVSQYIAAFYWVIATMMAVGYGDIFGTTSTERSFAIVVEIVGAGCFGFIISTVSQIVETMSPQSRIRKHEMELILEYSKYRNLPRHLHRRLMKHFEYMLNEKSVFDELTVLRRLPVSMRVDLTLAVHATKTEKLKAVFEGLDKHFVAELILLLRPFVMKVGETIVVSNVVPDQVFIVNTGYLQVSRPMYGGKGEYVVSGLMHDGNVIGLSNAFRSKKMDYKLCSPVKTDMWFVETHELKMVLEYYDDDTDSLVETSDDLDIVAAECWSSKIIEIGGVKVREKIMVDGKSVNATEVDKNLLAGSAAMSEAGPKKAKTKGLVRTIKLDPADPLKEIESLETPAAILDRRILDPGTKRKTTWDVAVGLLIIFSVFIVPLRLGFDMTTTPTWATIDWATDIVFLCDIIVTFRSGYLDDNNVLVTIPNRIVKRYLSLWFWIDLGSTVPIDKIVEKLSSGGGGLRSLKLIRIVRLVRLLKLVKLLKIDMSAVEEVIEIDQTVQKTLRLFAMLYGLAHFFGCFWNMTTSVEPVVLNENVTLYADDTSLGLARDYVTALYWAFTTMTTVGYGDILAEEDGGRFYATSMMIIGATFFSFIVGSAAAIINNDKNGDKKVKERLISMYDYCADRGISKPLEKRLKRNLNYQLSERSPFEENYIMDCLPSPLRCELMMWVKKDAMDGVCIFHNRDMAFVSCVLQYMMPCHVLERDVLYYPFVGSRGLYFIVHGKIGKCRYKGQSSKNSIANAASAQLVCVGQSYDSGDFVGFEQHEDVDIHKSEHPEAHTPTANDMKKEEEKEDEYGAIAVEASHMYYLSNEALTLILMRRPGVADTLIRSIREEASSQYKRRKKAKDAMSEDDRRLKTKEMNLTKESDANLAKEGLLWASRDVFGQFVRKRSLADGRFKVESELASDQIMRPLLREYQAQQMDTENFEKIIEETKKKLENGEINIADYDVDKEKAERAVALMLAGSSELSSELESKSTSGGEAKSSSSSDAAAPTLSRKNSRRESRVSLSCSIMSTMLQEHQDENSTDSPDRSPHGEGRDLATPELPVFEKKTSFKDKLDVLSSPAIRPTPDRGRKTIVSVNSIMDKNPSGGNDGTDDEAAHNTAVVTAIRKAGRRLSHVDPMMGSHAVSHGHGKNSPLVVKHTAVMRPSVKSPAQKGMNAAQLSSARSFSNLVLKIDERDIERELGTYATKLSHSTEYLKAALYLSTELTSRGFSVGIMSVRIGFSVGKSIMHLSEFLCDLLNTRFLLLLGFVLGAYLGGLLSFLSTGLSLSPQHIPTILLSSLAGASALAGLLHLLFAPRWSHFLGFVRLVHEVVVVAELITLLVLKLASSIATLVLSLAYEAMHLSNHISLSALLPNLLTTTTSFLMTPSTLSALSSVSSMVTSFVSETLLPTNVTTLPAAFGHLVAMHAAAPPFVPRGPRTPLAQVSSAPSLRRYVRFAVGSYGQLGLKFLGVVPYGRAATDTTAFNYCVSSSPASAPPAIISSSWKPSMYKPGHILCVDAGSPDTPPALVLAIRGTIMPHDFITDLCCEPSPCTVLGEDGLTHYGMHESANNLSTLLKTTVSSLLQSPKYRNHKLVLTGHSLGAGVAALLTGMWLTDPLLRPFLGADSSRIHCYGYGTPCVLSPHLARKLDSHVTTAVLEDDMLSPPGRVIWLGPIPPNPSLLLDTSKLAVVTCKDPSREFRDLRLSAQMFSVHVPQNYFNRFSSEVGAMASRQKLE</sequence>
<keyword evidence="4 10" id="KW-1133">Transmembrane helix</keyword>
<dbReference type="InterPro" id="IPR014710">
    <property type="entry name" value="RmlC-like_jellyroll"/>
</dbReference>
<feature type="transmembrane region" description="Helical" evidence="10">
    <location>
        <begin position="286"/>
        <end position="306"/>
    </location>
</feature>
<dbReference type="InterPro" id="IPR002921">
    <property type="entry name" value="Fungal_lipase-type"/>
</dbReference>
<evidence type="ECO:0000256" key="6">
    <source>
        <dbReference type="ARBA" id="ARBA00023136"/>
    </source>
</evidence>
<dbReference type="CDD" id="cd00519">
    <property type="entry name" value="Lipase_3"/>
    <property type="match status" value="1"/>
</dbReference>
<feature type="transmembrane region" description="Helical" evidence="10">
    <location>
        <begin position="834"/>
        <end position="852"/>
    </location>
</feature>
<feature type="transmembrane region" description="Helical" evidence="10">
    <location>
        <begin position="216"/>
        <end position="241"/>
    </location>
</feature>
<feature type="transmembrane region" description="Helical" evidence="10">
    <location>
        <begin position="78"/>
        <end position="100"/>
    </location>
</feature>
<name>A0ABQ6N2G7_9STRA</name>
<evidence type="ECO:0000256" key="5">
    <source>
        <dbReference type="ARBA" id="ARBA00023065"/>
    </source>
</evidence>
<evidence type="ECO:0000256" key="10">
    <source>
        <dbReference type="SAM" id="Phobius"/>
    </source>
</evidence>
<keyword evidence="7" id="KW-0407">Ion channel</keyword>
<feature type="transmembrane region" description="Helical" evidence="10">
    <location>
        <begin position="318"/>
        <end position="341"/>
    </location>
</feature>
<evidence type="ECO:0000256" key="8">
    <source>
        <dbReference type="SAM" id="Coils"/>
    </source>
</evidence>
<feature type="transmembrane region" description="Helical" evidence="10">
    <location>
        <begin position="112"/>
        <end position="132"/>
    </location>
</feature>
<dbReference type="PANTHER" id="PTHR47823">
    <property type="entry name" value="ION_TRANS DOMAIN-CONTAINING PROTEIN"/>
    <property type="match status" value="1"/>
</dbReference>
<dbReference type="InterPro" id="IPR000595">
    <property type="entry name" value="cNMP-bd_dom"/>
</dbReference>
<keyword evidence="6 10" id="KW-0472">Membrane</keyword>
<feature type="transmembrane region" description="Helical" evidence="10">
    <location>
        <begin position="1562"/>
        <end position="1582"/>
    </location>
</feature>
<feature type="coiled-coil region" evidence="8">
    <location>
        <begin position="1214"/>
        <end position="1241"/>
    </location>
</feature>
<evidence type="ECO:0000313" key="13">
    <source>
        <dbReference type="Proteomes" id="UP001165060"/>
    </source>
</evidence>
<feature type="region of interest" description="Disordered" evidence="9">
    <location>
        <begin position="1252"/>
        <end position="1335"/>
    </location>
</feature>
<evidence type="ECO:0000313" key="12">
    <source>
        <dbReference type="EMBL" id="GMI38946.1"/>
    </source>
</evidence>
<dbReference type="Gene3D" id="1.10.287.630">
    <property type="entry name" value="Helix hairpin bin"/>
    <property type="match status" value="1"/>
</dbReference>
<reference evidence="12 13" key="1">
    <citation type="journal article" date="2023" name="Commun. Biol.">
        <title>Genome analysis of Parmales, the sister group of diatoms, reveals the evolutionary specialization of diatoms from phago-mixotrophs to photoautotrophs.</title>
        <authorList>
            <person name="Ban H."/>
            <person name="Sato S."/>
            <person name="Yoshikawa S."/>
            <person name="Yamada K."/>
            <person name="Nakamura Y."/>
            <person name="Ichinomiya M."/>
            <person name="Sato N."/>
            <person name="Blanc-Mathieu R."/>
            <person name="Endo H."/>
            <person name="Kuwata A."/>
            <person name="Ogata H."/>
        </authorList>
    </citation>
    <scope>NUCLEOTIDE SEQUENCE [LARGE SCALE GENOMIC DNA]</scope>
</reference>
<dbReference type="EMBL" id="BRYB01002058">
    <property type="protein sequence ID" value="GMI38946.1"/>
    <property type="molecule type" value="Genomic_DNA"/>
</dbReference>
<dbReference type="Pfam" id="PF01764">
    <property type="entry name" value="Lipase_3"/>
    <property type="match status" value="1"/>
</dbReference>
<evidence type="ECO:0000256" key="7">
    <source>
        <dbReference type="ARBA" id="ARBA00023303"/>
    </source>
</evidence>
<dbReference type="CDD" id="cd00038">
    <property type="entry name" value="CAP_ED"/>
    <property type="match status" value="1"/>
</dbReference>
<dbReference type="Gene3D" id="1.10.287.70">
    <property type="match status" value="2"/>
</dbReference>
<proteinExistence type="predicted"/>
<comment type="caution">
    <text evidence="12">The sequence shown here is derived from an EMBL/GenBank/DDBJ whole genome shotgun (WGS) entry which is preliminary data.</text>
</comment>
<keyword evidence="5" id="KW-0406">Ion transport</keyword>
<feature type="region of interest" description="Disordered" evidence="9">
    <location>
        <begin position="1054"/>
        <end position="1075"/>
    </location>
</feature>